<dbReference type="EMBL" id="SCKX01000001">
    <property type="protein sequence ID" value="RWZ78809.1"/>
    <property type="molecule type" value="Genomic_DNA"/>
</dbReference>
<sequence>MAIDTIHDRPREKLQKKGVASLSNAELLQILIGSGTVQASVSRIARNVLKQLTKHGNAISIDLLQEVTGLGPARASLIMAAFELASRYPVNSKQLTIDTNDKARGLFVELRFSTYRKLVYVTLDGAHRLIAKRTIKCRDTTHPSELLRQVFSNVVTDHAAGLLIAIGSAKHSLDPSIYELSLAKDVNGMAQLFVVTIHDLLLVNKDGELSLRSETW</sequence>
<proteinExistence type="predicted"/>
<feature type="domain" description="UPF0758" evidence="3">
    <location>
        <begin position="7"/>
        <end position="75"/>
    </location>
</feature>
<evidence type="ECO:0000259" key="2">
    <source>
        <dbReference type="Pfam" id="PF04002"/>
    </source>
</evidence>
<dbReference type="PANTHER" id="PTHR30471:SF3">
    <property type="entry name" value="UPF0758 PROTEIN YEES-RELATED"/>
    <property type="match status" value="1"/>
</dbReference>
<gene>
    <name evidence="4" type="ORF">EOT05_03620</name>
</gene>
<evidence type="ECO:0000313" key="5">
    <source>
        <dbReference type="Proteomes" id="UP000289257"/>
    </source>
</evidence>
<evidence type="ECO:0000259" key="3">
    <source>
        <dbReference type="Pfam" id="PF20582"/>
    </source>
</evidence>
<accession>A0A4Q0AIH1</accession>
<dbReference type="InterPro" id="IPR046778">
    <property type="entry name" value="UPF0758_N"/>
</dbReference>
<evidence type="ECO:0000256" key="1">
    <source>
        <dbReference type="ARBA" id="ARBA00023049"/>
    </source>
</evidence>
<dbReference type="Pfam" id="PF04002">
    <property type="entry name" value="RadC"/>
    <property type="match status" value="1"/>
</dbReference>
<dbReference type="AlphaFoldDB" id="A0A4Q0AIH1"/>
<dbReference type="InterPro" id="IPR001405">
    <property type="entry name" value="UPF0758"/>
</dbReference>
<reference evidence="4" key="1">
    <citation type="submission" date="2019-01" db="EMBL/GenBank/DDBJ databases">
        <title>Genomic signatures and co-occurrence patterns of the ultra-small Saccharimodia (Patescibacteria phylum) suggest a symbiotic lifestyle.</title>
        <authorList>
            <person name="Lemos L."/>
            <person name="Medeiros J."/>
            <person name="Andreote F."/>
            <person name="Fernandes G."/>
            <person name="Varani A."/>
            <person name="Oliveira G."/>
            <person name="Pylro V."/>
        </authorList>
    </citation>
    <scope>NUCLEOTIDE SEQUENCE [LARGE SCALE GENOMIC DNA]</scope>
    <source>
        <strain evidence="4">AMD02</strain>
    </source>
</reference>
<dbReference type="PANTHER" id="PTHR30471">
    <property type="entry name" value="DNA REPAIR PROTEIN RADC"/>
    <property type="match status" value="1"/>
</dbReference>
<protein>
    <submittedName>
        <fullName evidence="4">Uncharacterized protein</fullName>
    </submittedName>
</protein>
<keyword evidence="1" id="KW-0482">Metalloprotease</keyword>
<dbReference type="InterPro" id="IPR025657">
    <property type="entry name" value="RadC_JAB"/>
</dbReference>
<keyword evidence="1" id="KW-0378">Hydrolase</keyword>
<organism evidence="4 5">
    <name type="scientific">Candidatus Microsaccharimonas sossegonensis</name>
    <dbReference type="NCBI Taxonomy" id="2506948"/>
    <lineage>
        <taxon>Bacteria</taxon>
        <taxon>Candidatus Saccharimonadota</taxon>
        <taxon>Candidatus Saccharimonadia</taxon>
        <taxon>Candidatus Saccharimonadales</taxon>
        <taxon>Candidatus Saccharimonadaceae</taxon>
        <taxon>Candidatus Microsaccharimonas</taxon>
    </lineage>
</organism>
<dbReference type="Gene3D" id="3.40.140.10">
    <property type="entry name" value="Cytidine Deaminase, domain 2"/>
    <property type="match status" value="1"/>
</dbReference>
<feature type="domain" description="RadC-like JAB" evidence="2">
    <location>
        <begin position="109"/>
        <end position="214"/>
    </location>
</feature>
<keyword evidence="5" id="KW-1185">Reference proteome</keyword>
<keyword evidence="1" id="KW-0645">Protease</keyword>
<dbReference type="GO" id="GO:0008237">
    <property type="term" value="F:metallopeptidase activity"/>
    <property type="evidence" value="ECO:0007669"/>
    <property type="project" value="UniProtKB-KW"/>
</dbReference>
<dbReference type="Pfam" id="PF20582">
    <property type="entry name" value="UPF0758_N"/>
    <property type="match status" value="1"/>
</dbReference>
<evidence type="ECO:0000313" key="4">
    <source>
        <dbReference type="EMBL" id="RWZ78809.1"/>
    </source>
</evidence>
<name>A0A4Q0AIH1_9BACT</name>
<comment type="caution">
    <text evidence="4">The sequence shown here is derived from an EMBL/GenBank/DDBJ whole genome shotgun (WGS) entry which is preliminary data.</text>
</comment>
<dbReference type="Proteomes" id="UP000289257">
    <property type="component" value="Unassembled WGS sequence"/>
</dbReference>